<keyword evidence="2" id="KW-1185">Reference proteome</keyword>
<reference evidence="1 2" key="1">
    <citation type="submission" date="2018-05" db="EMBL/GenBank/DDBJ databases">
        <title>The draft genome of strain NS-104.</title>
        <authorList>
            <person name="Hang P."/>
            <person name="Jiang J."/>
        </authorList>
    </citation>
    <scope>NUCLEOTIDE SEQUENCE [LARGE SCALE GENOMIC DNA]</scope>
    <source>
        <strain evidence="1 2">NS-104</strain>
    </source>
</reference>
<accession>A0A2U2DYH3</accession>
<dbReference type="EMBL" id="QFBC01000001">
    <property type="protein sequence ID" value="PWE58360.1"/>
    <property type="molecule type" value="Genomic_DNA"/>
</dbReference>
<evidence type="ECO:0000313" key="1">
    <source>
        <dbReference type="EMBL" id="PWE58360.1"/>
    </source>
</evidence>
<dbReference type="AlphaFoldDB" id="A0A2U2DYH3"/>
<sequence>MTLASCALRLGVGHARNFQKYETGENRPDAPMIDRIIEMTGGAVTLQDMHEVRLEWLREHKPDVFIIPAIAAAG</sequence>
<name>A0A2U2DYH3_9HYPH</name>
<comment type="caution">
    <text evidence="1">The sequence shown here is derived from an EMBL/GenBank/DDBJ whole genome shotgun (WGS) entry which is preliminary data.</text>
</comment>
<organism evidence="1 2">
    <name type="scientific">Metarhizobium album</name>
    <dbReference type="NCBI Taxonomy" id="2182425"/>
    <lineage>
        <taxon>Bacteria</taxon>
        <taxon>Pseudomonadati</taxon>
        <taxon>Pseudomonadota</taxon>
        <taxon>Alphaproteobacteria</taxon>
        <taxon>Hyphomicrobiales</taxon>
        <taxon>Rhizobiaceae</taxon>
        <taxon>Metarhizobium</taxon>
    </lineage>
</organism>
<protein>
    <recommendedName>
        <fullName evidence="3">HTH cro/C1-type domain-containing protein</fullName>
    </recommendedName>
</protein>
<gene>
    <name evidence="1" type="ORF">DEM27_00045</name>
</gene>
<evidence type="ECO:0000313" key="2">
    <source>
        <dbReference type="Proteomes" id="UP000245252"/>
    </source>
</evidence>
<proteinExistence type="predicted"/>
<dbReference type="Proteomes" id="UP000245252">
    <property type="component" value="Unassembled WGS sequence"/>
</dbReference>
<evidence type="ECO:0008006" key="3">
    <source>
        <dbReference type="Google" id="ProtNLM"/>
    </source>
</evidence>
<dbReference type="OrthoDB" id="7960952at2"/>